<evidence type="ECO:0000259" key="2">
    <source>
        <dbReference type="Pfam" id="PF13472"/>
    </source>
</evidence>
<dbReference type="RefSeq" id="WP_107012398.1">
    <property type="nucleotide sequence ID" value="NZ_CP028136.1"/>
</dbReference>
<name>A0A2R3Z5R7_9FLAO</name>
<proteinExistence type="predicted"/>
<dbReference type="SUPFAM" id="SSF52266">
    <property type="entry name" value="SGNH hydrolase"/>
    <property type="match status" value="1"/>
</dbReference>
<dbReference type="PANTHER" id="PTHR30383:SF5">
    <property type="entry name" value="SGNH HYDROLASE-TYPE ESTERASE DOMAIN-CONTAINING PROTEIN"/>
    <property type="match status" value="1"/>
</dbReference>
<dbReference type="OrthoDB" id="9790057at2"/>
<gene>
    <name evidence="3" type="ORF">C7S20_10290</name>
</gene>
<dbReference type="EMBL" id="CP028136">
    <property type="protein sequence ID" value="AVR45621.1"/>
    <property type="molecule type" value="Genomic_DNA"/>
</dbReference>
<dbReference type="InterPro" id="IPR051532">
    <property type="entry name" value="Ester_Hydrolysis_Enzymes"/>
</dbReference>
<feature type="signal peptide" evidence="1">
    <location>
        <begin position="1"/>
        <end position="24"/>
    </location>
</feature>
<sequence length="252" mass="29115">MSKNLFSLHLFLGVVLSISVQGIAQENVKTLYPTDSIVSRYHNDWTQKHYQGRIQAFEKDPLSFDEIVFIGNSITEKGGDWAEKFEMDDIRNRGISGDLSDGVLKRLAEPIHFKPRAVFLLIGINDLFNMYHDVENRHNLKYDRIVPSVEYIANNILKIAKEISAKSPSTKVYVRTVLPTRREFLMDDIAHLNDLIQRNEKEGFYTVIDLYSEFVDKDGMMIRDFTVDGVHLTEEGYSHWVSVEKSILELLQ</sequence>
<dbReference type="InterPro" id="IPR036514">
    <property type="entry name" value="SGNH_hydro_sf"/>
</dbReference>
<dbReference type="AlphaFoldDB" id="A0A2R3Z5R7"/>
<evidence type="ECO:0000313" key="3">
    <source>
        <dbReference type="EMBL" id="AVR45621.1"/>
    </source>
</evidence>
<evidence type="ECO:0000313" key="4">
    <source>
        <dbReference type="Proteomes" id="UP000241507"/>
    </source>
</evidence>
<keyword evidence="4" id="KW-1185">Reference proteome</keyword>
<dbReference type="KEGG" id="grs:C7S20_10290"/>
<feature type="chain" id="PRO_5015302951" evidence="1">
    <location>
        <begin position="25"/>
        <end position="252"/>
    </location>
</feature>
<accession>A0A2R3Z5R7</accession>
<dbReference type="PANTHER" id="PTHR30383">
    <property type="entry name" value="THIOESTERASE 1/PROTEASE 1/LYSOPHOSPHOLIPASE L1"/>
    <property type="match status" value="1"/>
</dbReference>
<dbReference type="Pfam" id="PF13472">
    <property type="entry name" value="Lipase_GDSL_2"/>
    <property type="match status" value="1"/>
</dbReference>
<organism evidence="3 4">
    <name type="scientific">Christiangramia fulva</name>
    <dbReference type="NCBI Taxonomy" id="2126553"/>
    <lineage>
        <taxon>Bacteria</taxon>
        <taxon>Pseudomonadati</taxon>
        <taxon>Bacteroidota</taxon>
        <taxon>Flavobacteriia</taxon>
        <taxon>Flavobacteriales</taxon>
        <taxon>Flavobacteriaceae</taxon>
        <taxon>Christiangramia</taxon>
    </lineage>
</organism>
<dbReference type="Gene3D" id="3.40.50.1110">
    <property type="entry name" value="SGNH hydrolase"/>
    <property type="match status" value="1"/>
</dbReference>
<protein>
    <submittedName>
        <fullName evidence="3">GDSL family lipase</fullName>
    </submittedName>
</protein>
<dbReference type="GO" id="GO:0004622">
    <property type="term" value="F:phosphatidylcholine lysophospholipase activity"/>
    <property type="evidence" value="ECO:0007669"/>
    <property type="project" value="TreeGrafter"/>
</dbReference>
<evidence type="ECO:0000256" key="1">
    <source>
        <dbReference type="SAM" id="SignalP"/>
    </source>
</evidence>
<dbReference type="Proteomes" id="UP000241507">
    <property type="component" value="Chromosome"/>
</dbReference>
<keyword evidence="1" id="KW-0732">Signal</keyword>
<reference evidence="4" key="1">
    <citation type="submission" date="2018-03" db="EMBL/GenBank/DDBJ databases">
        <title>Gramella fulva sp. nov., isolated from a dry surface of tidal flat.</title>
        <authorList>
            <person name="Hwang S.H."/>
            <person name="Hwang W.M."/>
            <person name="Kang K."/>
            <person name="Ahn T.-Y."/>
        </authorList>
    </citation>
    <scope>NUCLEOTIDE SEQUENCE [LARGE SCALE GENOMIC DNA]</scope>
    <source>
        <strain evidence="4">SH35</strain>
    </source>
</reference>
<dbReference type="InterPro" id="IPR013830">
    <property type="entry name" value="SGNH_hydro"/>
</dbReference>
<feature type="domain" description="SGNH hydrolase-type esterase" evidence="2">
    <location>
        <begin position="69"/>
        <end position="237"/>
    </location>
</feature>